<sequence>MSFADPQSVTINAVANSLPRVSTGANTSTYRKDDGSVQLTVSHTYGKTSRRMIRLDHSKIALDPLTAENQRFSMSAYVVVDVPVNGYSIVEAKQVTDALTAYLTASTGANVTKLLGGES</sequence>
<dbReference type="EMBL" id="MN033125">
    <property type="protein sequence ID" value="QDH87059.1"/>
    <property type="molecule type" value="Genomic_RNA"/>
</dbReference>
<evidence type="ECO:0008006" key="2">
    <source>
        <dbReference type="Google" id="ProtNLM"/>
    </source>
</evidence>
<dbReference type="Gene3D" id="2.40.160.220">
    <property type="match status" value="1"/>
</dbReference>
<proteinExistence type="predicted"/>
<accession>A0A514D0C9</accession>
<organism evidence="1">
    <name type="scientific">Leviviridae sp</name>
    <dbReference type="NCBI Taxonomy" id="2027243"/>
    <lineage>
        <taxon>Viruses</taxon>
        <taxon>Riboviria</taxon>
        <taxon>Orthornavirae</taxon>
        <taxon>Lenarviricota</taxon>
        <taxon>Leviviricetes</taxon>
        <taxon>Norzivirales</taxon>
        <taxon>Fiersviridae</taxon>
    </lineage>
</organism>
<reference evidence="1" key="1">
    <citation type="submission" date="2019-05" db="EMBL/GenBank/DDBJ databases">
        <title>Metatranscriptomic reconstruction reveals RNA viruses with the potential to shape carbon cycling in soil.</title>
        <authorList>
            <person name="Starr E.P."/>
            <person name="Nuccio E."/>
            <person name="Pett-Ridge J."/>
            <person name="Banfield J.F."/>
            <person name="Firestone M.K."/>
        </authorList>
    </citation>
    <scope>NUCLEOTIDE SEQUENCE</scope>
    <source>
        <strain evidence="1">H2_Rhizo_Litter_49_scaffold_3049_e_521</strain>
    </source>
</reference>
<evidence type="ECO:0000313" key="1">
    <source>
        <dbReference type="EMBL" id="QDH87059.1"/>
    </source>
</evidence>
<protein>
    <recommendedName>
        <fullName evidence="2">Coat protein</fullName>
    </recommendedName>
</protein>
<gene>
    <name evidence="1" type="ORF">H2RhizoL493049e521_000002</name>
</gene>
<name>A0A514D0C9_9VIRU</name>